<evidence type="ECO:0000256" key="2">
    <source>
        <dbReference type="ARBA" id="ARBA00022475"/>
    </source>
</evidence>
<dbReference type="Pfam" id="PF03232">
    <property type="entry name" value="COQ7"/>
    <property type="match status" value="1"/>
</dbReference>
<comment type="cofactor">
    <cofactor evidence="9">
        <name>Fe cation</name>
        <dbReference type="ChEBI" id="CHEBI:24875"/>
    </cofactor>
    <text evidence="9">Binds 2 iron ions per subunit.</text>
</comment>
<feature type="binding site" evidence="9">
    <location>
        <position position="171"/>
    </location>
    <ligand>
        <name>Fe cation</name>
        <dbReference type="ChEBI" id="CHEBI:24875"/>
        <label>2</label>
    </ligand>
</feature>
<evidence type="ECO:0000256" key="6">
    <source>
        <dbReference type="ARBA" id="ARBA00023004"/>
    </source>
</evidence>
<dbReference type="PANTHER" id="PTHR11237">
    <property type="entry name" value="COENZYME Q10 BIOSYNTHESIS PROTEIN 7"/>
    <property type="match status" value="1"/>
</dbReference>
<dbReference type="NCBIfam" id="NF033656">
    <property type="entry name" value="DMQ_monoox_COQ7"/>
    <property type="match status" value="1"/>
</dbReference>
<gene>
    <name evidence="9 10" type="primary">coq7</name>
    <name evidence="10" type="ORF">ENI26_13540</name>
</gene>
<comment type="function">
    <text evidence="9">Catalyzes the hydroxylation of 2-nonaprenyl-3-methyl-6-methoxy-1,4-benzoquinol during ubiquinone biosynthesis.</text>
</comment>
<keyword evidence="3 9" id="KW-0831">Ubiquinone biosynthesis</keyword>
<comment type="subcellular location">
    <subcellularLocation>
        <location evidence="9">Cell membrane</location>
        <topology evidence="9">Peripheral membrane protein</topology>
    </subcellularLocation>
</comment>
<dbReference type="InterPro" id="IPR047809">
    <property type="entry name" value="COQ7_proteobact"/>
</dbReference>
<evidence type="ECO:0000256" key="8">
    <source>
        <dbReference type="ARBA" id="ARBA00023136"/>
    </source>
</evidence>
<dbReference type="GO" id="GO:0005886">
    <property type="term" value="C:plasma membrane"/>
    <property type="evidence" value="ECO:0007669"/>
    <property type="project" value="UniProtKB-SubCell"/>
</dbReference>
<accession>A0A7C1ZIX0</accession>
<evidence type="ECO:0000256" key="9">
    <source>
        <dbReference type="HAMAP-Rule" id="MF_01658"/>
    </source>
</evidence>
<keyword evidence="6 9" id="KW-0408">Iron</keyword>
<evidence type="ECO:0000313" key="10">
    <source>
        <dbReference type="EMBL" id="HEC75368.1"/>
    </source>
</evidence>
<dbReference type="UniPathway" id="UPA00232"/>
<comment type="pathway">
    <text evidence="1 9">Cofactor biosynthesis; ubiquinone biosynthesis.</text>
</comment>
<keyword evidence="2 9" id="KW-1003">Cell membrane</keyword>
<dbReference type="InterPro" id="IPR011566">
    <property type="entry name" value="Ubq_synth_Coq7"/>
</dbReference>
<evidence type="ECO:0000256" key="1">
    <source>
        <dbReference type="ARBA" id="ARBA00004749"/>
    </source>
</evidence>
<dbReference type="GO" id="GO:0008682">
    <property type="term" value="F:3-demethoxyubiquinol 3-hydroxylase activity"/>
    <property type="evidence" value="ECO:0007669"/>
    <property type="project" value="UniProtKB-EC"/>
</dbReference>
<feature type="binding site" evidence="9">
    <location>
        <position position="174"/>
    </location>
    <ligand>
        <name>Fe cation</name>
        <dbReference type="ChEBI" id="CHEBI:24875"/>
        <label>2</label>
    </ligand>
</feature>
<protein>
    <recommendedName>
        <fullName evidence="9">3-demethoxyubiquinol 3-hydroxylase</fullName>
        <shortName evidence="9">DMQ hydroxylase</shortName>
        <ecNumber evidence="9">1.14.99.60</ecNumber>
    </recommendedName>
    <alternativeName>
        <fullName evidence="9">2-nonaprenyl-3-methyl-6-methoxy-1,4-benzoquinol hydroxylase</fullName>
    </alternativeName>
</protein>
<comment type="caution">
    <text evidence="10">The sequence shown here is derived from an EMBL/GenBank/DDBJ whole genome shotgun (WGS) entry which is preliminary data.</text>
</comment>
<dbReference type="Proteomes" id="UP000886384">
    <property type="component" value="Unassembled WGS sequence"/>
</dbReference>
<dbReference type="EC" id="1.14.99.60" evidence="9"/>
<dbReference type="InterPro" id="IPR009078">
    <property type="entry name" value="Ferritin-like_SF"/>
</dbReference>
<dbReference type="GO" id="GO:0006744">
    <property type="term" value="P:ubiquinone biosynthetic process"/>
    <property type="evidence" value="ECO:0007669"/>
    <property type="project" value="UniProtKB-UniRule"/>
</dbReference>
<keyword evidence="5 9" id="KW-0560">Oxidoreductase</keyword>
<feature type="binding site" evidence="9">
    <location>
        <position position="171"/>
    </location>
    <ligand>
        <name>Fe cation</name>
        <dbReference type="ChEBI" id="CHEBI:24875"/>
        <label>1</label>
    </ligand>
</feature>
<dbReference type="CDD" id="cd01042">
    <property type="entry name" value="DMQH"/>
    <property type="match status" value="1"/>
</dbReference>
<dbReference type="Gene3D" id="1.20.1260.10">
    <property type="match status" value="1"/>
</dbReference>
<dbReference type="HAMAP" id="MF_01658">
    <property type="entry name" value="COQ7"/>
    <property type="match status" value="1"/>
</dbReference>
<feature type="binding site" evidence="9">
    <location>
        <position position="87"/>
    </location>
    <ligand>
        <name>Fe cation</name>
        <dbReference type="ChEBI" id="CHEBI:24875"/>
        <label>2</label>
    </ligand>
</feature>
<dbReference type="InterPro" id="IPR012347">
    <property type="entry name" value="Ferritin-like"/>
</dbReference>
<feature type="binding site" evidence="9">
    <location>
        <position position="57"/>
    </location>
    <ligand>
        <name>Fe cation</name>
        <dbReference type="ChEBI" id="CHEBI:24875"/>
        <label>1</label>
    </ligand>
</feature>
<comment type="catalytic activity">
    <reaction evidence="9">
        <text>a 5-methoxy-2-methyl-3-(all-trans-polyprenyl)benzene-1,4-diol + AH2 + O2 = a 3-demethylubiquinol + A + H2O</text>
        <dbReference type="Rhea" id="RHEA:50908"/>
        <dbReference type="Rhea" id="RHEA-COMP:10859"/>
        <dbReference type="Rhea" id="RHEA-COMP:10914"/>
        <dbReference type="ChEBI" id="CHEBI:13193"/>
        <dbReference type="ChEBI" id="CHEBI:15377"/>
        <dbReference type="ChEBI" id="CHEBI:15379"/>
        <dbReference type="ChEBI" id="CHEBI:17499"/>
        <dbReference type="ChEBI" id="CHEBI:84167"/>
        <dbReference type="ChEBI" id="CHEBI:84422"/>
        <dbReference type="EC" id="1.14.99.60"/>
    </reaction>
</comment>
<dbReference type="AlphaFoldDB" id="A0A7C1ZIX0"/>
<dbReference type="GO" id="GO:0046872">
    <property type="term" value="F:metal ion binding"/>
    <property type="evidence" value="ECO:0007669"/>
    <property type="project" value="UniProtKB-KW"/>
</dbReference>
<keyword evidence="7 9" id="KW-0503">Monooxygenase</keyword>
<proteinExistence type="inferred from homology"/>
<name>A0A7C1ZIX0_9GAMM</name>
<evidence type="ECO:0000256" key="4">
    <source>
        <dbReference type="ARBA" id="ARBA00022723"/>
    </source>
</evidence>
<dbReference type="SUPFAM" id="SSF47240">
    <property type="entry name" value="Ferritin-like"/>
    <property type="match status" value="1"/>
</dbReference>
<dbReference type="PANTHER" id="PTHR11237:SF4">
    <property type="entry name" value="5-DEMETHOXYUBIQUINONE HYDROXYLASE, MITOCHONDRIAL"/>
    <property type="match status" value="1"/>
</dbReference>
<feature type="binding site" evidence="9">
    <location>
        <position position="87"/>
    </location>
    <ligand>
        <name>Fe cation</name>
        <dbReference type="ChEBI" id="CHEBI:24875"/>
        <label>1</label>
    </ligand>
</feature>
<reference evidence="10" key="1">
    <citation type="journal article" date="2020" name="mSystems">
        <title>Genome- and Community-Level Interaction Insights into Carbon Utilization and Element Cycling Functions of Hydrothermarchaeota in Hydrothermal Sediment.</title>
        <authorList>
            <person name="Zhou Z."/>
            <person name="Liu Y."/>
            <person name="Xu W."/>
            <person name="Pan J."/>
            <person name="Luo Z.H."/>
            <person name="Li M."/>
        </authorList>
    </citation>
    <scope>NUCLEOTIDE SEQUENCE [LARGE SCALE GENOMIC DNA]</scope>
    <source>
        <strain evidence="10">HyVt-380</strain>
    </source>
</reference>
<dbReference type="EMBL" id="DRHY01000311">
    <property type="protein sequence ID" value="HEC75368.1"/>
    <property type="molecule type" value="Genomic_DNA"/>
</dbReference>
<sequence length="208" mass="23095">MVDQAIIHFDKALSTLFGLPQTTQRDNPANKVELTEALTAKEADLSARLMRVNHSGEVSAQALYQGQALTAKLPDVRQAMNDAAIEENDHLVWCAQRLNQLSSHTSLLNPIWYAGSFALGAIAGKAGDKWSLGFVAETEKQVISHLEKHISKMSDKDVMSRVILEQMQVDERHHQNTAIDAGAARLPKPITHIMRLVSKIMTKSSYWI</sequence>
<keyword evidence="8 9" id="KW-0472">Membrane</keyword>
<organism evidence="10">
    <name type="scientific">Methylophaga aminisulfidivorans</name>
    <dbReference type="NCBI Taxonomy" id="230105"/>
    <lineage>
        <taxon>Bacteria</taxon>
        <taxon>Pseudomonadati</taxon>
        <taxon>Pseudomonadota</taxon>
        <taxon>Gammaproteobacteria</taxon>
        <taxon>Thiotrichales</taxon>
        <taxon>Piscirickettsiaceae</taxon>
        <taxon>Methylophaga</taxon>
    </lineage>
</organism>
<evidence type="ECO:0000256" key="7">
    <source>
        <dbReference type="ARBA" id="ARBA00023033"/>
    </source>
</evidence>
<evidence type="ECO:0000256" key="5">
    <source>
        <dbReference type="ARBA" id="ARBA00023002"/>
    </source>
</evidence>
<comment type="similarity">
    <text evidence="9">Belongs to the COQ7 family.</text>
</comment>
<keyword evidence="4 9" id="KW-0479">Metal-binding</keyword>
<feature type="binding site" evidence="9">
    <location>
        <position position="139"/>
    </location>
    <ligand>
        <name>Fe cation</name>
        <dbReference type="ChEBI" id="CHEBI:24875"/>
        <label>2</label>
    </ligand>
</feature>
<evidence type="ECO:0000256" key="3">
    <source>
        <dbReference type="ARBA" id="ARBA00022688"/>
    </source>
</evidence>
<feature type="binding site" evidence="9">
    <location>
        <position position="90"/>
    </location>
    <ligand>
        <name>Fe cation</name>
        <dbReference type="ChEBI" id="CHEBI:24875"/>
        <label>1</label>
    </ligand>
</feature>